<dbReference type="EMBL" id="JAENIL010000065">
    <property type="protein sequence ID" value="MBK1879976.1"/>
    <property type="molecule type" value="Genomic_DNA"/>
</dbReference>
<dbReference type="PANTHER" id="PTHR48079:SF6">
    <property type="entry name" value="NAD(P)-BINDING DOMAIN-CONTAINING PROTEIN-RELATED"/>
    <property type="match status" value="1"/>
</dbReference>
<accession>A0A934S3G1</accession>
<evidence type="ECO:0000259" key="1">
    <source>
        <dbReference type="Pfam" id="PF01370"/>
    </source>
</evidence>
<name>A0A934S3G1_9BACT</name>
<keyword evidence="3" id="KW-1185">Reference proteome</keyword>
<dbReference type="Pfam" id="PF01370">
    <property type="entry name" value="Epimerase"/>
    <property type="match status" value="1"/>
</dbReference>
<sequence length="298" mass="32218">MRGKRLLILGCGYLGRFLVADAVARGMKVLAVSRNLDTLRDVEALGATGFCGMVDESAWHDAAGQDVDFVVNCVSSAGGGLEGYRQSYLKGNESLCDWAERVGFEGAATYTSSVSACGDAAGKWVDEKSCPLPGNERGKIVAESERLFLERMTASSKIVLRLAGLYGPGRHLMLDRLKTGPAELPGWADYYLNLVRIEDVASSIWACFESEELSSELFNVVDDQPALKGEMVSWLAEKLGVGVPDFVGASSASGVGSRRLGEKGPPANRRIRNRALRESTGWSPRFSTFREGFADLMD</sequence>
<dbReference type="InterPro" id="IPR051783">
    <property type="entry name" value="NAD(P)-dependent_oxidoreduct"/>
</dbReference>
<dbReference type="GO" id="GO:0004029">
    <property type="term" value="F:aldehyde dehydrogenase (NAD+) activity"/>
    <property type="evidence" value="ECO:0007669"/>
    <property type="project" value="TreeGrafter"/>
</dbReference>
<gene>
    <name evidence="2" type="ORF">JIN87_24035</name>
</gene>
<dbReference type="InterPro" id="IPR001509">
    <property type="entry name" value="Epimerase_deHydtase"/>
</dbReference>
<dbReference type="AlphaFoldDB" id="A0A934S3G1"/>
<protein>
    <submittedName>
        <fullName evidence="2">NAD-dependent epimerase/dehydratase family protein</fullName>
    </submittedName>
</protein>
<feature type="domain" description="NAD-dependent epimerase/dehydratase" evidence="1">
    <location>
        <begin position="7"/>
        <end position="219"/>
    </location>
</feature>
<dbReference type="SUPFAM" id="SSF51735">
    <property type="entry name" value="NAD(P)-binding Rossmann-fold domains"/>
    <property type="match status" value="1"/>
</dbReference>
<evidence type="ECO:0000313" key="2">
    <source>
        <dbReference type="EMBL" id="MBK1879976.1"/>
    </source>
</evidence>
<dbReference type="PANTHER" id="PTHR48079">
    <property type="entry name" value="PROTEIN YEEZ"/>
    <property type="match status" value="1"/>
</dbReference>
<dbReference type="Proteomes" id="UP000617628">
    <property type="component" value="Unassembled WGS sequence"/>
</dbReference>
<dbReference type="InterPro" id="IPR036291">
    <property type="entry name" value="NAD(P)-bd_dom_sf"/>
</dbReference>
<reference evidence="2" key="1">
    <citation type="submission" date="2021-01" db="EMBL/GenBank/DDBJ databases">
        <title>Modified the classification status of verrucomicrobia.</title>
        <authorList>
            <person name="Feng X."/>
        </authorList>
    </citation>
    <scope>NUCLEOTIDE SEQUENCE</scope>
    <source>
        <strain evidence="2">KCTC 13126</strain>
    </source>
</reference>
<dbReference type="Gene3D" id="3.40.50.720">
    <property type="entry name" value="NAD(P)-binding Rossmann-like Domain"/>
    <property type="match status" value="1"/>
</dbReference>
<dbReference type="GO" id="GO:0005737">
    <property type="term" value="C:cytoplasm"/>
    <property type="evidence" value="ECO:0007669"/>
    <property type="project" value="TreeGrafter"/>
</dbReference>
<evidence type="ECO:0000313" key="3">
    <source>
        <dbReference type="Proteomes" id="UP000617628"/>
    </source>
</evidence>
<comment type="caution">
    <text evidence="2">The sequence shown here is derived from an EMBL/GenBank/DDBJ whole genome shotgun (WGS) entry which is preliminary data.</text>
</comment>
<organism evidence="2 3">
    <name type="scientific">Pelagicoccus mobilis</name>
    <dbReference type="NCBI Taxonomy" id="415221"/>
    <lineage>
        <taxon>Bacteria</taxon>
        <taxon>Pseudomonadati</taxon>
        <taxon>Verrucomicrobiota</taxon>
        <taxon>Opitutia</taxon>
        <taxon>Puniceicoccales</taxon>
        <taxon>Pelagicoccaceae</taxon>
        <taxon>Pelagicoccus</taxon>
    </lineage>
</organism>
<proteinExistence type="predicted"/>